<dbReference type="AlphaFoldDB" id="A0AB34JR62"/>
<evidence type="ECO:0000313" key="6">
    <source>
        <dbReference type="EMBL" id="KAL1523164.1"/>
    </source>
</evidence>
<keyword evidence="4" id="KW-0732">Signal</keyword>
<name>A0AB34JR62_PRYPA</name>
<feature type="disulfide bond" evidence="2">
    <location>
        <begin position="126"/>
        <end position="136"/>
    </location>
</feature>
<reference evidence="6 7" key="1">
    <citation type="journal article" date="2024" name="Science">
        <title>Giant polyketide synthase enzymes in the biosynthesis of giant marine polyether toxins.</title>
        <authorList>
            <person name="Fallon T.R."/>
            <person name="Shende V.V."/>
            <person name="Wierzbicki I.H."/>
            <person name="Pendleton A.L."/>
            <person name="Watervoot N.F."/>
            <person name="Auber R.P."/>
            <person name="Gonzalez D.J."/>
            <person name="Wisecaver J.H."/>
            <person name="Moore B.S."/>
        </authorList>
    </citation>
    <scope>NUCLEOTIDE SEQUENCE [LARGE SCALE GENOMIC DNA]</scope>
    <source>
        <strain evidence="6 7">12B1</strain>
    </source>
</reference>
<evidence type="ECO:0000313" key="7">
    <source>
        <dbReference type="Proteomes" id="UP001515480"/>
    </source>
</evidence>
<protein>
    <recommendedName>
        <fullName evidence="5">EGF-like domain-containing protein</fullName>
    </recommendedName>
</protein>
<keyword evidence="2" id="KW-0245">EGF-like domain</keyword>
<gene>
    <name evidence="6" type="ORF">AB1Y20_018119</name>
</gene>
<dbReference type="InterPro" id="IPR000742">
    <property type="entry name" value="EGF"/>
</dbReference>
<dbReference type="PROSITE" id="PS50026">
    <property type="entry name" value="EGF_3"/>
    <property type="match status" value="1"/>
</dbReference>
<dbReference type="Proteomes" id="UP001515480">
    <property type="component" value="Unassembled WGS sequence"/>
</dbReference>
<dbReference type="GO" id="GO:0016757">
    <property type="term" value="F:glycosyltransferase activity"/>
    <property type="evidence" value="ECO:0007669"/>
    <property type="project" value="InterPro"/>
</dbReference>
<feature type="domain" description="EGF-like" evidence="5">
    <location>
        <begin position="122"/>
        <end position="155"/>
    </location>
</feature>
<feature type="disulfide bond" evidence="2">
    <location>
        <begin position="145"/>
        <end position="154"/>
    </location>
</feature>
<comment type="caution">
    <text evidence="6">The sequence shown here is derived from an EMBL/GenBank/DDBJ whole genome shotgun (WGS) entry which is preliminary data.</text>
</comment>
<evidence type="ECO:0000256" key="1">
    <source>
        <dbReference type="ARBA" id="ARBA00010271"/>
    </source>
</evidence>
<comment type="similarity">
    <text evidence="1">Belongs to the glycosyltransferase 47 family.</text>
</comment>
<keyword evidence="7" id="KW-1185">Reference proteome</keyword>
<evidence type="ECO:0000259" key="5">
    <source>
        <dbReference type="PROSITE" id="PS50026"/>
    </source>
</evidence>
<dbReference type="SMART" id="SM00181">
    <property type="entry name" value="EGF"/>
    <property type="match status" value="2"/>
</dbReference>
<dbReference type="PROSITE" id="PS00022">
    <property type="entry name" value="EGF_1"/>
    <property type="match status" value="2"/>
</dbReference>
<dbReference type="EMBL" id="JBGBPQ010000006">
    <property type="protein sequence ID" value="KAL1523164.1"/>
    <property type="molecule type" value="Genomic_DNA"/>
</dbReference>
<accession>A0AB34JR62</accession>
<comment type="caution">
    <text evidence="2">Lacks conserved residue(s) required for the propagation of feature annotation.</text>
</comment>
<dbReference type="PANTHER" id="PTHR11062">
    <property type="entry name" value="EXOSTOSIN HEPARAN SULFATE GLYCOSYLTRANSFERASE -RELATED"/>
    <property type="match status" value="1"/>
</dbReference>
<feature type="chain" id="PRO_5044281687" description="EGF-like domain-containing protein" evidence="4">
    <location>
        <begin position="19"/>
        <end position="841"/>
    </location>
</feature>
<feature type="region of interest" description="Disordered" evidence="3">
    <location>
        <begin position="36"/>
        <end position="62"/>
    </location>
</feature>
<evidence type="ECO:0000256" key="3">
    <source>
        <dbReference type="SAM" id="MobiDB-lite"/>
    </source>
</evidence>
<evidence type="ECO:0000256" key="4">
    <source>
        <dbReference type="SAM" id="SignalP"/>
    </source>
</evidence>
<organism evidence="6 7">
    <name type="scientific">Prymnesium parvum</name>
    <name type="common">Toxic golden alga</name>
    <dbReference type="NCBI Taxonomy" id="97485"/>
    <lineage>
        <taxon>Eukaryota</taxon>
        <taxon>Haptista</taxon>
        <taxon>Haptophyta</taxon>
        <taxon>Prymnesiophyceae</taxon>
        <taxon>Prymnesiales</taxon>
        <taxon>Prymnesiaceae</taxon>
        <taxon>Prymnesium</taxon>
    </lineage>
</organism>
<keyword evidence="2" id="KW-1015">Disulfide bond</keyword>
<dbReference type="InterPro" id="IPR002049">
    <property type="entry name" value="LE_dom"/>
</dbReference>
<dbReference type="CDD" id="cd00055">
    <property type="entry name" value="EGF_Lam"/>
    <property type="match status" value="1"/>
</dbReference>
<dbReference type="PANTHER" id="PTHR11062:SF281">
    <property type="entry name" value="EXOSTOSIN-LIKE 2"/>
    <property type="match status" value="1"/>
</dbReference>
<feature type="signal peptide" evidence="4">
    <location>
        <begin position="1"/>
        <end position="18"/>
    </location>
</feature>
<proteinExistence type="inferred from homology"/>
<dbReference type="Pfam" id="PF23106">
    <property type="entry name" value="EGF_Teneurin"/>
    <property type="match status" value="1"/>
</dbReference>
<dbReference type="InterPro" id="IPR004263">
    <property type="entry name" value="Exostosin"/>
</dbReference>
<dbReference type="InterPro" id="IPR040911">
    <property type="entry name" value="Exostosin_GT47"/>
</dbReference>
<dbReference type="Gene3D" id="2.10.25.10">
    <property type="entry name" value="Laminin"/>
    <property type="match status" value="2"/>
</dbReference>
<dbReference type="Pfam" id="PF03016">
    <property type="entry name" value="Exostosin_GT47"/>
    <property type="match status" value="1"/>
</dbReference>
<dbReference type="PROSITE" id="PS01186">
    <property type="entry name" value="EGF_2"/>
    <property type="match status" value="2"/>
</dbReference>
<evidence type="ECO:0000256" key="2">
    <source>
        <dbReference type="PROSITE-ProRule" id="PRU00076"/>
    </source>
</evidence>
<sequence>MQAAAPLCAFASILVTLALLLRQPYHHAVLAGGRPARLEPTDASHPPTARKPAAERANAAAHRAPSLRGVRLGLVDWRPAPSPSDLDLWCEPLRGALRQDDRRLRVQTSALLVRTGRGTNASRRHCLSGCSGRGRCDQLLGRCVCRHGYAGDACEHLTPQRCNDPRPSCSGSAQCHEWTRLISRCSGQCDVTSNRCTCGPRAKYPMRPLFKCEWEGVQHVFKWRSPGWADFRVVKPWQIWSWPRTTPPEFERKLGKARLQQLWRNIPRTWIPELAWCDMPREKARQAMMVNPRAPRCACYEDQAGYSCDLPVRSFCLNQCSGHGECRRAFCACDLGWTGSDCSIPIAQPELVRASDGDRQAWQVWRRAPHAAANQSVAQALRPSIFVYELPTQFNNWLLETRMHPNDCAYRRYHTDRGSNQTLWDDYAFGMEMAVHELLLASPHRTLNPETADFFFVPIYGGCYISRFFRPTAIHNLFFRIPDDWQACRPLTPAPVRGNEHYRAALRWIQEEYPFWRRKNGADHIFAFPHDEGACVAPIEMQNAIFLTSWGRLESPPKNATTVMAEHSWYVPEKVQNMYASRTCYDPAKDILMPVFTKVDILRHVPFLHPKSQPERKILFSWRGQHLPQFPNYSMGIRHQVVELWGDKAEWRRQGVFVSPRHSSSYFEELKSSTFCGVFPGNGWGHLELPIMLGCIPVVVQDEILVPFENVLNFSLFAIRLRRKDLPRLPEILRTIPSERVKQLQHGLSRVWERFTYSSLGLLERHGNCVTTGHGGMDHGCPPSALGAKRGFATSGDIDFWANPLIRGTDALDTMLQVLKSRIMFDNPKPRKNVRLAYWDG</sequence>